<dbReference type="InParanoid" id="S8DTU0"/>
<dbReference type="STRING" id="743788.S8DTU0"/>
<protein>
    <submittedName>
        <fullName evidence="2">Uncharacterized protein</fullName>
    </submittedName>
</protein>
<dbReference type="AlphaFoldDB" id="S8DTU0"/>
<proteinExistence type="predicted"/>
<feature type="compositionally biased region" description="Polar residues" evidence="1">
    <location>
        <begin position="65"/>
        <end position="76"/>
    </location>
</feature>
<feature type="compositionally biased region" description="Polar residues" evidence="1">
    <location>
        <begin position="177"/>
        <end position="187"/>
    </location>
</feature>
<dbReference type="Proteomes" id="UP000015241">
    <property type="component" value="Unassembled WGS sequence"/>
</dbReference>
<organism evidence="2 3">
    <name type="scientific">Fomitopsis schrenkii</name>
    <name type="common">Brown rot fungus</name>
    <dbReference type="NCBI Taxonomy" id="2126942"/>
    <lineage>
        <taxon>Eukaryota</taxon>
        <taxon>Fungi</taxon>
        <taxon>Dikarya</taxon>
        <taxon>Basidiomycota</taxon>
        <taxon>Agaricomycotina</taxon>
        <taxon>Agaricomycetes</taxon>
        <taxon>Polyporales</taxon>
        <taxon>Fomitopsis</taxon>
    </lineage>
</organism>
<feature type="compositionally biased region" description="Gly residues" evidence="1">
    <location>
        <begin position="828"/>
        <end position="845"/>
    </location>
</feature>
<feature type="region of interest" description="Disordered" evidence="1">
    <location>
        <begin position="800"/>
        <end position="845"/>
    </location>
</feature>
<feature type="compositionally biased region" description="Polar residues" evidence="1">
    <location>
        <begin position="463"/>
        <end position="474"/>
    </location>
</feature>
<name>S8DTU0_FOMSC</name>
<feature type="region of interest" description="Disordered" evidence="1">
    <location>
        <begin position="24"/>
        <end position="196"/>
    </location>
</feature>
<sequence length="845" mass="92911">MAPPNANTSENTANVEKLAVDLGVLPDPWRRASQPPTTAGNGMSYARAASPRQEAPRGTDAASEPQATGNEGTNAPSEPPSHPPVADRTLPQWDTKRKRKAKALAARSGRTSPASSDVDGEPITSPCPSPKAPSHSSKRKRIVGDVGLDSSRLGTTTVVRDAPPAAPSRETYRWMTRQATPGPSNPTRGDDQPYDLRRDAPFVGDIPSISGLPNEVPLSFTRIEQRAQTAQADVFGNGEDVGFEHTPPSTQISRREPGVRPTFLHPSNLLEASQGFEIPQYEEHPAGGWQMHGRPLGAPLGMADWNARYHQMPAYQVYHPGTPVPTYNRTIASSHAPPDGHEREIRQYNAYGPERAVEIPLAQDPRFGGRGWQTMPTGGYDPQPRYMEAVPEPPREMSQDGMDIDAPSTPIQRHIDPFQRPATTAPLHARETTRQATPLPRYASARPNFRPPTAHIHAPLPQRPSQTNNDNTNGPPRAYDGTPHMARTPSAAPERPYARHPAPPRSPDPILEEVDDVLVTTPTPQGGWKEIQGKKPLWQFEKLNEHMARAWKDTGIPRCLVATAGEGACDNGELARRNLQKEVIMRKFGFTPRIYQAQAATAGGKRNDDPPCNLVLASYPGEIKQLLDAKCVSVRGGPTLFFFPIDPPFPSLMAIYAKPEAFGTSGNRLATSIRDRLSRPLYYDRITSVFQRELELPNAPTDLSPNDLAGILLDSITTKEATRTWRKVDTPLVSVYCNVPTTNEDTWYAIRHIFRTARLGTDLSGQPVLYTDPMKCGICRGVEHDTAMCQLPSINKWYGPLNGNKHDDDEVEETQQDRTTQRGHRGFAGRGRGGRPGYGHRGGFR</sequence>
<dbReference type="OrthoDB" id="2758679at2759"/>
<accession>S8DTU0</accession>
<dbReference type="EMBL" id="KE504226">
    <property type="protein sequence ID" value="EPS94643.1"/>
    <property type="molecule type" value="Genomic_DNA"/>
</dbReference>
<keyword evidence="3" id="KW-1185">Reference proteome</keyword>
<reference evidence="2 3" key="1">
    <citation type="journal article" date="2012" name="Science">
        <title>The Paleozoic origin of enzymatic lignin decomposition reconstructed from 31 fungal genomes.</title>
        <authorList>
            <person name="Floudas D."/>
            <person name="Binder M."/>
            <person name="Riley R."/>
            <person name="Barry K."/>
            <person name="Blanchette R.A."/>
            <person name="Henrissat B."/>
            <person name="Martinez A.T."/>
            <person name="Otillar R."/>
            <person name="Spatafora J.W."/>
            <person name="Yadav J.S."/>
            <person name="Aerts A."/>
            <person name="Benoit I."/>
            <person name="Boyd A."/>
            <person name="Carlson A."/>
            <person name="Copeland A."/>
            <person name="Coutinho P.M."/>
            <person name="de Vries R.P."/>
            <person name="Ferreira P."/>
            <person name="Findley K."/>
            <person name="Foster B."/>
            <person name="Gaskell J."/>
            <person name="Glotzer D."/>
            <person name="Gorecki P."/>
            <person name="Heitman J."/>
            <person name="Hesse C."/>
            <person name="Hori C."/>
            <person name="Igarashi K."/>
            <person name="Jurgens J.A."/>
            <person name="Kallen N."/>
            <person name="Kersten P."/>
            <person name="Kohler A."/>
            <person name="Kuees U."/>
            <person name="Kumar T.K.A."/>
            <person name="Kuo A."/>
            <person name="LaButti K."/>
            <person name="Larrondo L.F."/>
            <person name="Lindquist E."/>
            <person name="Ling A."/>
            <person name="Lombard V."/>
            <person name="Lucas S."/>
            <person name="Lundell T."/>
            <person name="Martin R."/>
            <person name="McLaughlin D.J."/>
            <person name="Morgenstern I."/>
            <person name="Morin E."/>
            <person name="Murat C."/>
            <person name="Nagy L.G."/>
            <person name="Nolan M."/>
            <person name="Ohm R.A."/>
            <person name="Patyshakuliyeva A."/>
            <person name="Rokas A."/>
            <person name="Ruiz-Duenas F.J."/>
            <person name="Sabat G."/>
            <person name="Salamov A."/>
            <person name="Samejima M."/>
            <person name="Schmutz J."/>
            <person name="Slot J.C."/>
            <person name="St John F."/>
            <person name="Stenlid J."/>
            <person name="Sun H."/>
            <person name="Sun S."/>
            <person name="Syed K."/>
            <person name="Tsang A."/>
            <person name="Wiebenga A."/>
            <person name="Young D."/>
            <person name="Pisabarro A."/>
            <person name="Eastwood D.C."/>
            <person name="Martin F."/>
            <person name="Cullen D."/>
            <person name="Grigoriev I.V."/>
            <person name="Hibbett D.S."/>
        </authorList>
    </citation>
    <scope>NUCLEOTIDE SEQUENCE</scope>
    <source>
        <strain evidence="3">FP-58527</strain>
    </source>
</reference>
<dbReference type="HOGENOM" id="CLU_321840_0_0_1"/>
<evidence type="ECO:0000313" key="3">
    <source>
        <dbReference type="Proteomes" id="UP000015241"/>
    </source>
</evidence>
<gene>
    <name evidence="2" type="ORF">FOMPIDRAFT_1054869</name>
</gene>
<evidence type="ECO:0000313" key="2">
    <source>
        <dbReference type="EMBL" id="EPS94643.1"/>
    </source>
</evidence>
<feature type="region of interest" description="Disordered" evidence="1">
    <location>
        <begin position="419"/>
        <end position="509"/>
    </location>
</feature>
<evidence type="ECO:0000256" key="1">
    <source>
        <dbReference type="SAM" id="MobiDB-lite"/>
    </source>
</evidence>